<accession>A0A1M5FLC5</accession>
<evidence type="ECO:0000259" key="5">
    <source>
        <dbReference type="PROSITE" id="PS51007"/>
    </source>
</evidence>
<dbReference type="OrthoDB" id="1099022at2"/>
<feature type="transmembrane region" description="Helical" evidence="4">
    <location>
        <begin position="91"/>
        <end position="111"/>
    </location>
</feature>
<feature type="domain" description="Cytochrome c" evidence="5">
    <location>
        <begin position="208"/>
        <end position="308"/>
    </location>
</feature>
<dbReference type="STRING" id="1194090.SAMN05443144_11567"/>
<dbReference type="GO" id="GO:0009055">
    <property type="term" value="F:electron transfer activity"/>
    <property type="evidence" value="ECO:0007669"/>
    <property type="project" value="InterPro"/>
</dbReference>
<sequence length="514" mass="56427">MLRNSCLIGLFFILAADSQAEVLSPAVVFAVSALLQPAVAGESSDLILFIGRFHPLLVHLPIGFLLLAFLLECFGRLERFQEAGLENAVPFSLLSGGISAIGAVLTGYLLSLDGGYGEDLLSTHMWLGITVAVLSLSAFILRTRFFDRPKIRTMYEGILLLMVACLMAAGHYGGSLTHGSDYLTRHMPEPLRSVAGLPPKRKKGIKKIEDLDSAQVFTDVIHPILDTRCVTCHNPEKKKGELLLTSYDELMKGGENGPVLQAGSADSSNLVYRLLLPEADDDHMPPEGKLQLTGDQIDLIAWWIDQGAPIKRKISELEVPKHISEALNKLTVKGTPFLAGTNVPGADSTVVNQLRSRGIEISLIVRDKNFLQVKYPESADSVYLKQLLPLSQQVVWLDLAKTTVEDSSLAVLTAFKNLTRLNLEHTKIGDPGLKALNTLKQLKYLNLYKTEVSDTGLKYLAENPRLESLYVWQTKITPRGVEELQQQLSDLYVDTGWGKAGTVLSEKDSNAVGR</sequence>
<dbReference type="Gene3D" id="3.80.10.10">
    <property type="entry name" value="Ribonuclease Inhibitor"/>
    <property type="match status" value="1"/>
</dbReference>
<dbReference type="PANTHER" id="PTHR35889:SF3">
    <property type="entry name" value="F-BOX DOMAIN-CONTAINING PROTEIN"/>
    <property type="match status" value="1"/>
</dbReference>
<dbReference type="InterPro" id="IPR032675">
    <property type="entry name" value="LRR_dom_sf"/>
</dbReference>
<keyword evidence="7" id="KW-1185">Reference proteome</keyword>
<dbReference type="PANTHER" id="PTHR35889">
    <property type="entry name" value="CYCLOINULO-OLIGOSACCHARIDE FRUCTANOTRANSFERASE-RELATED"/>
    <property type="match status" value="1"/>
</dbReference>
<protein>
    <submittedName>
        <fullName evidence="6">Uncharacterized membrane protein</fullName>
    </submittedName>
</protein>
<organism evidence="6 7">
    <name type="scientific">Fodinibius roseus</name>
    <dbReference type="NCBI Taxonomy" id="1194090"/>
    <lineage>
        <taxon>Bacteria</taxon>
        <taxon>Pseudomonadati</taxon>
        <taxon>Balneolota</taxon>
        <taxon>Balneolia</taxon>
        <taxon>Balneolales</taxon>
        <taxon>Balneolaceae</taxon>
        <taxon>Fodinibius</taxon>
    </lineage>
</organism>
<feature type="transmembrane region" description="Helical" evidence="4">
    <location>
        <begin position="123"/>
        <end position="141"/>
    </location>
</feature>
<gene>
    <name evidence="6" type="ORF">SAMN05443144_11567</name>
</gene>
<dbReference type="SUPFAM" id="SSF52047">
    <property type="entry name" value="RNI-like"/>
    <property type="match status" value="1"/>
</dbReference>
<dbReference type="GO" id="GO:0046872">
    <property type="term" value="F:metal ion binding"/>
    <property type="evidence" value="ECO:0007669"/>
    <property type="project" value="UniProtKB-KW"/>
</dbReference>
<dbReference type="InterPro" id="IPR011429">
    <property type="entry name" value="Cyt_c_Planctomycete-type"/>
</dbReference>
<feature type="transmembrane region" description="Helical" evidence="4">
    <location>
        <begin position="153"/>
        <end position="173"/>
    </location>
</feature>
<dbReference type="InterPro" id="IPR001611">
    <property type="entry name" value="Leu-rich_rpt"/>
</dbReference>
<evidence type="ECO:0000256" key="3">
    <source>
        <dbReference type="PROSITE-ProRule" id="PRU00433"/>
    </source>
</evidence>
<dbReference type="EMBL" id="FQUS01000015">
    <property type="protein sequence ID" value="SHF92308.1"/>
    <property type="molecule type" value="Genomic_DNA"/>
</dbReference>
<dbReference type="Proteomes" id="UP000184041">
    <property type="component" value="Unassembled WGS sequence"/>
</dbReference>
<dbReference type="Pfam" id="PF07635">
    <property type="entry name" value="PSCyt1"/>
    <property type="match status" value="1"/>
</dbReference>
<dbReference type="AlphaFoldDB" id="A0A1M5FLC5"/>
<keyword evidence="4" id="KW-1133">Transmembrane helix</keyword>
<keyword evidence="1 3" id="KW-0479">Metal-binding</keyword>
<keyword evidence="4" id="KW-0472">Membrane</keyword>
<proteinExistence type="predicted"/>
<reference evidence="6 7" key="1">
    <citation type="submission" date="2016-11" db="EMBL/GenBank/DDBJ databases">
        <authorList>
            <person name="Jaros S."/>
            <person name="Januszkiewicz K."/>
            <person name="Wedrychowicz H."/>
        </authorList>
    </citation>
    <scope>NUCLEOTIDE SEQUENCE [LARGE SCALE GENOMIC DNA]</scope>
    <source>
        <strain evidence="6 7">DSM 21986</strain>
    </source>
</reference>
<dbReference type="Pfam" id="PF13516">
    <property type="entry name" value="LRR_6"/>
    <property type="match status" value="1"/>
</dbReference>
<evidence type="ECO:0000256" key="4">
    <source>
        <dbReference type="SAM" id="Phobius"/>
    </source>
</evidence>
<dbReference type="SMART" id="SM00368">
    <property type="entry name" value="LRR_RI"/>
    <property type="match status" value="2"/>
</dbReference>
<evidence type="ECO:0000313" key="6">
    <source>
        <dbReference type="EMBL" id="SHF92308.1"/>
    </source>
</evidence>
<name>A0A1M5FLC5_9BACT</name>
<feature type="transmembrane region" description="Helical" evidence="4">
    <location>
        <begin position="46"/>
        <end position="71"/>
    </location>
</feature>
<dbReference type="PROSITE" id="PS51007">
    <property type="entry name" value="CYTC"/>
    <property type="match status" value="1"/>
</dbReference>
<dbReference type="GO" id="GO:0020037">
    <property type="term" value="F:heme binding"/>
    <property type="evidence" value="ECO:0007669"/>
    <property type="project" value="InterPro"/>
</dbReference>
<dbReference type="InterPro" id="IPR019251">
    <property type="entry name" value="DUF2231_TM"/>
</dbReference>
<dbReference type="InterPro" id="IPR009056">
    <property type="entry name" value="Cyt_c-like_dom"/>
</dbReference>
<dbReference type="Pfam" id="PF09990">
    <property type="entry name" value="DUF2231"/>
    <property type="match status" value="1"/>
</dbReference>
<evidence type="ECO:0000256" key="1">
    <source>
        <dbReference type="ARBA" id="ARBA00022723"/>
    </source>
</evidence>
<keyword evidence="2 3" id="KW-0408">Iron</keyword>
<evidence type="ECO:0000313" key="7">
    <source>
        <dbReference type="Proteomes" id="UP000184041"/>
    </source>
</evidence>
<evidence type="ECO:0000256" key="2">
    <source>
        <dbReference type="ARBA" id="ARBA00023004"/>
    </source>
</evidence>
<keyword evidence="4" id="KW-0812">Transmembrane</keyword>
<keyword evidence="3" id="KW-0349">Heme</keyword>